<sequence length="665" mass="73492">MQINKSESHDNEGAARAKAIARRRVVFAMIGRILPWLRAALFLAGIVWICCVPLAQMGRGTYIDENALQPGQVNTYWSWREVHAADKYLEDLEKLRDTNATSRQRASYFRNELAKLGLPTAVQPYTIYAPTGDIEGVNAYSIYTAPRSSGSEAIVLSASWKSLKWDEDGSLNLRGVATILALAGYLKRYTLWAKDIIFVINDGYMDGMHAWLSAYHGFEHANLETQPLSLLSGVVWTALCIDYPGHSFSHLGVYFEGLNGRLPNQDLLNSVLNIARYSNSVSVLAYDTLDHLRTDHPFDFGPWMRYLWACVPKPIQNMLNDPQMKSFENRADIVGRGIAWQASGRASGVHGLFHQYRIDAVTIYARPSHGPHGFFALGKIIESSTRTMNNLLERLHASFFFYLLTSAQSFVKIGGYLPAAVIMSIAMTFGGLALWVEAGWLQIPVTVSEGDQKPETDSDEHIESSEQWVKRSRPVVDAFVLVGCTHFLGAAMLFALGTKVSVQAFTNYPVGYLSSLSAITALVPFLLTQLPRLNPSPSEKTAPLSIILKSFTLCLGGTVTALLSLLNFSLAATTVFLLGAPLSYLPPVNSSKLRSFGACCLLVLLTPPLVGLGFGYLNGQAELVRVFRTTIWEWKVLGVWTLPFAMTVYLPLVWQALATCILAVM</sequence>
<dbReference type="Gene3D" id="3.40.630.10">
    <property type="entry name" value="Zn peptidases"/>
    <property type="match status" value="1"/>
</dbReference>
<organism evidence="2 3">
    <name type="scientific">Rhizoctonia solani</name>
    <dbReference type="NCBI Taxonomy" id="456999"/>
    <lineage>
        <taxon>Eukaryota</taxon>
        <taxon>Fungi</taxon>
        <taxon>Dikarya</taxon>
        <taxon>Basidiomycota</taxon>
        <taxon>Agaricomycotina</taxon>
        <taxon>Agaricomycetes</taxon>
        <taxon>Cantharellales</taxon>
        <taxon>Ceratobasidiaceae</taxon>
        <taxon>Rhizoctonia</taxon>
    </lineage>
</organism>
<dbReference type="AlphaFoldDB" id="A0A8H3B7F9"/>
<name>A0A8H3B7F9_9AGAM</name>
<keyword evidence="1" id="KW-0812">Transmembrane</keyword>
<protein>
    <submittedName>
        <fullName evidence="2">Uncharacterized protein</fullName>
    </submittedName>
</protein>
<dbReference type="GO" id="GO:0042765">
    <property type="term" value="C:GPI-anchor transamidase complex"/>
    <property type="evidence" value="ECO:0007669"/>
    <property type="project" value="InterPro"/>
</dbReference>
<gene>
    <name evidence="2" type="ORF">RDB_LOCUS46811</name>
</gene>
<feature type="transmembrane region" description="Helical" evidence="1">
    <location>
        <begin position="510"/>
        <end position="530"/>
    </location>
</feature>
<evidence type="ECO:0000256" key="1">
    <source>
        <dbReference type="SAM" id="Phobius"/>
    </source>
</evidence>
<dbReference type="GO" id="GO:0016255">
    <property type="term" value="P:attachment of GPI anchor to protein"/>
    <property type="evidence" value="ECO:0007669"/>
    <property type="project" value="TreeGrafter"/>
</dbReference>
<keyword evidence="1" id="KW-0472">Membrane</keyword>
<proteinExistence type="predicted"/>
<dbReference type="PANTHER" id="PTHR13304">
    <property type="entry name" value="GLYCOSYLPHOSPHATIDYLINOSITOL ANCHOR ATTACHMENT 1 PROTEIN"/>
    <property type="match status" value="1"/>
</dbReference>
<dbReference type="InterPro" id="IPR007246">
    <property type="entry name" value="Gaa1"/>
</dbReference>
<accession>A0A8H3B7F9</accession>
<reference evidence="2" key="1">
    <citation type="submission" date="2021-01" db="EMBL/GenBank/DDBJ databases">
        <authorList>
            <person name="Kaushik A."/>
        </authorList>
    </citation>
    <scope>NUCLEOTIDE SEQUENCE</scope>
    <source>
        <strain evidence="2">AG6-10EEA</strain>
    </source>
</reference>
<dbReference type="EMBL" id="CAJMXA010001011">
    <property type="protein sequence ID" value="CAE6449086.1"/>
    <property type="molecule type" value="Genomic_DNA"/>
</dbReference>
<dbReference type="PANTHER" id="PTHR13304:SF0">
    <property type="entry name" value="GLYCOSYLPHOSPHATIDYLINOSITOL ANCHOR ATTACHMENT 1 PROTEIN"/>
    <property type="match status" value="1"/>
</dbReference>
<feature type="transmembrane region" description="Helical" evidence="1">
    <location>
        <begin position="25"/>
        <end position="49"/>
    </location>
</feature>
<feature type="transmembrane region" description="Helical" evidence="1">
    <location>
        <begin position="596"/>
        <end position="617"/>
    </location>
</feature>
<dbReference type="Proteomes" id="UP000663853">
    <property type="component" value="Unassembled WGS sequence"/>
</dbReference>
<feature type="transmembrane region" description="Helical" evidence="1">
    <location>
        <begin position="637"/>
        <end position="664"/>
    </location>
</feature>
<feature type="transmembrane region" description="Helical" evidence="1">
    <location>
        <begin position="478"/>
        <end position="498"/>
    </location>
</feature>
<comment type="caution">
    <text evidence="2">The sequence shown here is derived from an EMBL/GenBank/DDBJ whole genome shotgun (WGS) entry which is preliminary data.</text>
</comment>
<keyword evidence="1" id="KW-1133">Transmembrane helix</keyword>
<dbReference type="Pfam" id="PF04114">
    <property type="entry name" value="Gaa1"/>
    <property type="match status" value="1"/>
</dbReference>
<feature type="transmembrane region" description="Helical" evidence="1">
    <location>
        <begin position="416"/>
        <end position="436"/>
    </location>
</feature>
<evidence type="ECO:0000313" key="2">
    <source>
        <dbReference type="EMBL" id="CAE6449086.1"/>
    </source>
</evidence>
<evidence type="ECO:0000313" key="3">
    <source>
        <dbReference type="Proteomes" id="UP000663853"/>
    </source>
</evidence>